<reference evidence="8 9" key="1">
    <citation type="journal article" date="2013" name="Genome Biol.">
        <title>Genome of Acanthamoeba castellanii highlights extensive lateral gene transfer and early evolution of tyrosine kinase signaling.</title>
        <authorList>
            <person name="Clarke M."/>
            <person name="Lohan A.J."/>
            <person name="Liu B."/>
            <person name="Lagkouvardos I."/>
            <person name="Roy S."/>
            <person name="Zafar N."/>
            <person name="Bertelli C."/>
            <person name="Schilde C."/>
            <person name="Kianianmomeni A."/>
            <person name="Burglin T.R."/>
            <person name="Frech C."/>
            <person name="Turcotte B."/>
            <person name="Kopec K.O."/>
            <person name="Synnott J.M."/>
            <person name="Choo C."/>
            <person name="Paponov I."/>
            <person name="Finkler A."/>
            <person name="Soon Heng Tan C."/>
            <person name="Hutchins A.P."/>
            <person name="Weinmeier T."/>
            <person name="Rattei T."/>
            <person name="Chu J.S."/>
            <person name="Gimenez G."/>
            <person name="Irimia M."/>
            <person name="Rigden D.J."/>
            <person name="Fitzpatrick D.A."/>
            <person name="Lorenzo-Morales J."/>
            <person name="Bateman A."/>
            <person name="Chiu C.H."/>
            <person name="Tang P."/>
            <person name="Hegemann P."/>
            <person name="Fromm H."/>
            <person name="Raoult D."/>
            <person name="Greub G."/>
            <person name="Miranda-Saavedra D."/>
            <person name="Chen N."/>
            <person name="Nash P."/>
            <person name="Ginger M.L."/>
            <person name="Horn M."/>
            <person name="Schaap P."/>
            <person name="Caler L."/>
            <person name="Loftus B."/>
        </authorList>
    </citation>
    <scope>NUCLEOTIDE SEQUENCE [LARGE SCALE GENOMIC DNA]</scope>
    <source>
        <strain evidence="8 9">Neff</strain>
    </source>
</reference>
<dbReference type="RefSeq" id="XP_004334868.1">
    <property type="nucleotide sequence ID" value="XM_004334820.1"/>
</dbReference>
<evidence type="ECO:0000256" key="5">
    <source>
        <dbReference type="ARBA" id="ARBA00022837"/>
    </source>
</evidence>
<evidence type="ECO:0000256" key="2">
    <source>
        <dbReference type="ARBA" id="ARBA00022707"/>
    </source>
</evidence>
<protein>
    <submittedName>
        <fullName evidence="8">EF hand domain containing protein</fullName>
    </submittedName>
</protein>
<dbReference type="GeneID" id="14913393"/>
<dbReference type="KEGG" id="acan:ACA1_094120"/>
<dbReference type="EMBL" id="KB008103">
    <property type="protein sequence ID" value="ELR12855.1"/>
    <property type="molecule type" value="Genomic_DNA"/>
</dbReference>
<dbReference type="PROSITE" id="PS50222">
    <property type="entry name" value="EF_HAND_2"/>
    <property type="match status" value="2"/>
</dbReference>
<keyword evidence="4" id="KW-0677">Repeat</keyword>
<comment type="similarity">
    <text evidence="1">Belongs to the recoverin family.</text>
</comment>
<dbReference type="PRINTS" id="PR00450">
    <property type="entry name" value="RECOVERIN"/>
</dbReference>
<keyword evidence="6" id="KW-0449">Lipoprotein</keyword>
<keyword evidence="5" id="KW-0106">Calcium</keyword>
<dbReference type="GO" id="GO:0005509">
    <property type="term" value="F:calcium ion binding"/>
    <property type="evidence" value="ECO:0007669"/>
    <property type="project" value="InterPro"/>
</dbReference>
<evidence type="ECO:0000313" key="9">
    <source>
        <dbReference type="Proteomes" id="UP000011083"/>
    </source>
</evidence>
<dbReference type="PANTHER" id="PTHR23055:SF178">
    <property type="entry name" value="NEUROCALCIN HOMOLOG"/>
    <property type="match status" value="1"/>
</dbReference>
<dbReference type="InterPro" id="IPR002048">
    <property type="entry name" value="EF_hand_dom"/>
</dbReference>
<proteinExistence type="inferred from homology"/>
<dbReference type="SUPFAM" id="SSF47473">
    <property type="entry name" value="EF-hand"/>
    <property type="match status" value="1"/>
</dbReference>
<dbReference type="Pfam" id="PF13499">
    <property type="entry name" value="EF-hand_7"/>
    <property type="match status" value="1"/>
</dbReference>
<dbReference type="PROSITE" id="PS00018">
    <property type="entry name" value="EF_HAND_1"/>
    <property type="match status" value="2"/>
</dbReference>
<sequence>MANKEGVITKAQYFEIVSSRMSAFGEDMLQAVFRSMDLDGDGTIDVNEWVAVAGLTAKGSVGDRLAASFRMFDEDGNGELSVAEVEAMFMRIAKVAEGGVLSDDTKADTKEVIRQIFLRFDTDKLRHAFLYNNPNQSGSLSLEEFQAGFAADPAICRYFKQF</sequence>
<dbReference type="SMART" id="SM00054">
    <property type="entry name" value="EFh"/>
    <property type="match status" value="3"/>
</dbReference>
<dbReference type="OrthoDB" id="26525at2759"/>
<dbReference type="InterPro" id="IPR011992">
    <property type="entry name" value="EF-hand-dom_pair"/>
</dbReference>
<feature type="domain" description="EF-hand" evidence="7">
    <location>
        <begin position="24"/>
        <end position="59"/>
    </location>
</feature>
<dbReference type="STRING" id="1257118.L8GID4"/>
<evidence type="ECO:0000259" key="7">
    <source>
        <dbReference type="PROSITE" id="PS50222"/>
    </source>
</evidence>
<dbReference type="Pfam" id="PF13202">
    <property type="entry name" value="EF-hand_5"/>
    <property type="match status" value="1"/>
</dbReference>
<keyword evidence="3" id="KW-0479">Metal-binding</keyword>
<dbReference type="InterPro" id="IPR018247">
    <property type="entry name" value="EF_Hand_1_Ca_BS"/>
</dbReference>
<dbReference type="Proteomes" id="UP000011083">
    <property type="component" value="Unassembled WGS sequence"/>
</dbReference>
<dbReference type="InterPro" id="IPR028846">
    <property type="entry name" value="Recoverin"/>
</dbReference>
<evidence type="ECO:0000256" key="6">
    <source>
        <dbReference type="ARBA" id="ARBA00023288"/>
    </source>
</evidence>
<evidence type="ECO:0000313" key="8">
    <source>
        <dbReference type="EMBL" id="ELR12855.1"/>
    </source>
</evidence>
<dbReference type="Gene3D" id="1.10.238.10">
    <property type="entry name" value="EF-hand"/>
    <property type="match status" value="2"/>
</dbReference>
<evidence type="ECO:0000256" key="1">
    <source>
        <dbReference type="ARBA" id="ARBA00006049"/>
    </source>
</evidence>
<feature type="domain" description="EF-hand" evidence="7">
    <location>
        <begin position="60"/>
        <end position="95"/>
    </location>
</feature>
<dbReference type="AlphaFoldDB" id="L8GID4"/>
<organism evidence="8 9">
    <name type="scientific">Acanthamoeba castellanii (strain ATCC 30010 / Neff)</name>
    <dbReference type="NCBI Taxonomy" id="1257118"/>
    <lineage>
        <taxon>Eukaryota</taxon>
        <taxon>Amoebozoa</taxon>
        <taxon>Discosea</taxon>
        <taxon>Longamoebia</taxon>
        <taxon>Centramoebida</taxon>
        <taxon>Acanthamoebidae</taxon>
        <taxon>Acanthamoeba</taxon>
    </lineage>
</organism>
<keyword evidence="2" id="KW-0519">Myristate</keyword>
<evidence type="ECO:0000256" key="3">
    <source>
        <dbReference type="ARBA" id="ARBA00022723"/>
    </source>
</evidence>
<accession>L8GID4</accession>
<evidence type="ECO:0000256" key="4">
    <source>
        <dbReference type="ARBA" id="ARBA00022737"/>
    </source>
</evidence>
<dbReference type="VEuPathDB" id="AmoebaDB:ACA1_094120"/>
<keyword evidence="9" id="KW-1185">Reference proteome</keyword>
<name>L8GID4_ACACF</name>
<gene>
    <name evidence="8" type="ORF">ACA1_094120</name>
</gene>
<dbReference type="PANTHER" id="PTHR23055">
    <property type="entry name" value="CALCIUM BINDING PROTEINS"/>
    <property type="match status" value="1"/>
</dbReference>